<gene>
    <name evidence="2" type="ORF">LNTAR_03474</name>
</gene>
<dbReference type="Proteomes" id="UP000004947">
    <property type="component" value="Unassembled WGS sequence"/>
</dbReference>
<reference evidence="2 3" key="1">
    <citation type="journal article" date="2010" name="J. Bacteriol.">
        <title>Genome sequence of Lentisphaera araneosa HTCC2155T, the type species of the order Lentisphaerales in the phylum Lentisphaerae.</title>
        <authorList>
            <person name="Thrash J.C."/>
            <person name="Cho J.C."/>
            <person name="Vergin K.L."/>
            <person name="Morris R.M."/>
            <person name="Giovannoni S.J."/>
        </authorList>
    </citation>
    <scope>NUCLEOTIDE SEQUENCE [LARGE SCALE GENOMIC DNA]</scope>
    <source>
        <strain evidence="2 3">HTCC2155</strain>
    </source>
</reference>
<keyword evidence="1" id="KW-0732">Signal</keyword>
<dbReference type="OrthoDB" id="9814448at2"/>
<name>A6DSQ3_9BACT</name>
<dbReference type="AlphaFoldDB" id="A6DSQ3"/>
<keyword evidence="3" id="KW-1185">Reference proteome</keyword>
<dbReference type="InterPro" id="IPR019734">
    <property type="entry name" value="TPR_rpt"/>
</dbReference>
<dbReference type="InterPro" id="IPR011990">
    <property type="entry name" value="TPR-like_helical_dom_sf"/>
</dbReference>
<dbReference type="Gene3D" id="1.25.40.10">
    <property type="entry name" value="Tetratricopeptide repeat domain"/>
    <property type="match status" value="5"/>
</dbReference>
<sequence>MKRLFAGLLFVSLSAFSQNDLKQQWSFAEGLFKRGFYEDALQEYKGLLIDSGSQVEKNALLRIIECCEQSKKDPEEYIDRYIKLETDPNLRIVVQLKKAALLITKKEFDKAEELYKKITSAETNYQEHALYEYGRLLLEQGKNNEAVTTFLDLSSKGKAEDKEVRIYAHYALSSLYLGQENYSSAEKHLNTLTNITKDHSLKTQAFILLIQLLATQERDAELITTHKTLATLNPHKENLNQLTIQYVLALIRSKKYDQARGALASIKNPNAEEEAWANYALGICYYQLGLYKQALISFEKSLLNQNFTESPKALAYLIYCHLQVKDMPKALELSKVFDSKHPTSSLRAEIHYKNSLLALEQNNSTLAVKELQTAINVYLPTWENIEIAHKTLAQTFAQNKQYTESAEIWYKLSGLLNNDKKSTASFKAVENYLLAKDYTQAEEVLVRTQVKPELEFKKSSLKIEICLSNKQWDKAHKLILLGLEKHPQKEKTGLLYMLQGRCFYLQNRLNDASQSLEQASKLIKQPSLLAQNLNLLASIYYSQGKKPQSAEVYAKIFRDNLQKELNWNQKQTQDISRLLELEAYLESSLIACELTNQNNTFFFLQRARIFARLEKYLQSQENLNSLELNKLSDQQFCAYSAIEALILLNDQKIDKASLTLGTIKKIDQWLPGDFPLYLYTKAKLHFINKDYDKALKNANRTYILFNDKQFSAKSLFLAVQSAYQLKRQNDAEKLLKELKKRFPTYAKRPNVANFISKNLAK</sequence>
<dbReference type="RefSeq" id="WP_007280862.1">
    <property type="nucleotide sequence ID" value="NZ_ABCK01000032.1"/>
</dbReference>
<dbReference type="STRING" id="313628.LNTAR_03474"/>
<comment type="caution">
    <text evidence="2">The sequence shown here is derived from an EMBL/GenBank/DDBJ whole genome shotgun (WGS) entry which is preliminary data.</text>
</comment>
<feature type="chain" id="PRO_5002691423" evidence="1">
    <location>
        <begin position="18"/>
        <end position="761"/>
    </location>
</feature>
<dbReference type="SMART" id="SM00028">
    <property type="entry name" value="TPR"/>
    <property type="match status" value="6"/>
</dbReference>
<dbReference type="Pfam" id="PF13432">
    <property type="entry name" value="TPR_16"/>
    <property type="match status" value="1"/>
</dbReference>
<organism evidence="2 3">
    <name type="scientific">Lentisphaera araneosa HTCC2155</name>
    <dbReference type="NCBI Taxonomy" id="313628"/>
    <lineage>
        <taxon>Bacteria</taxon>
        <taxon>Pseudomonadati</taxon>
        <taxon>Lentisphaerota</taxon>
        <taxon>Lentisphaeria</taxon>
        <taxon>Lentisphaerales</taxon>
        <taxon>Lentisphaeraceae</taxon>
        <taxon>Lentisphaera</taxon>
    </lineage>
</organism>
<evidence type="ECO:0000256" key="1">
    <source>
        <dbReference type="SAM" id="SignalP"/>
    </source>
</evidence>
<accession>A6DSQ3</accession>
<dbReference type="SUPFAM" id="SSF48452">
    <property type="entry name" value="TPR-like"/>
    <property type="match status" value="4"/>
</dbReference>
<evidence type="ECO:0000313" key="2">
    <source>
        <dbReference type="EMBL" id="EDM25306.1"/>
    </source>
</evidence>
<feature type="signal peptide" evidence="1">
    <location>
        <begin position="1"/>
        <end position="17"/>
    </location>
</feature>
<proteinExistence type="predicted"/>
<dbReference type="EMBL" id="ABCK01000032">
    <property type="protein sequence ID" value="EDM25306.1"/>
    <property type="molecule type" value="Genomic_DNA"/>
</dbReference>
<protein>
    <submittedName>
        <fullName evidence="2">Uncharacterized protein</fullName>
    </submittedName>
</protein>
<evidence type="ECO:0000313" key="3">
    <source>
        <dbReference type="Proteomes" id="UP000004947"/>
    </source>
</evidence>